<evidence type="ECO:0000256" key="10">
    <source>
        <dbReference type="RuleBase" id="RU004279"/>
    </source>
</evidence>
<comment type="subunit">
    <text evidence="9">The RNAP catalytic core consists of 2 alpha, 1 beta, 1 beta' and 1 omega subunit. When a sigma factor is associated with the core the holoenzyme is formed, which can initiate transcription.</text>
</comment>
<dbReference type="Gene3D" id="1.10.150.390">
    <property type="match status" value="1"/>
</dbReference>
<dbReference type="InterPro" id="IPR007081">
    <property type="entry name" value="RNA_pol_Rpb1_5"/>
</dbReference>
<comment type="cofactor">
    <cofactor evidence="9">
        <name>Zn(2+)</name>
        <dbReference type="ChEBI" id="CHEBI:29105"/>
    </cofactor>
    <text evidence="9">Binds 2 Zn(2+) ions per subunit.</text>
</comment>
<name>A0A0M8K9E2_9CHLR</name>
<keyword evidence="6 9" id="KW-0479">Metal-binding</keyword>
<dbReference type="HAMAP" id="MF_01322">
    <property type="entry name" value="RNApol_bact_RpoC"/>
    <property type="match status" value="1"/>
</dbReference>
<evidence type="ECO:0000256" key="2">
    <source>
        <dbReference type="ARBA" id="ARBA00006460"/>
    </source>
</evidence>
<feature type="binding site" evidence="9">
    <location>
        <position position="61"/>
    </location>
    <ligand>
        <name>Zn(2+)</name>
        <dbReference type="ChEBI" id="CHEBI:29105"/>
        <label>1</label>
    </ligand>
</feature>
<dbReference type="GO" id="GO:0000428">
    <property type="term" value="C:DNA-directed RNA polymerase complex"/>
    <property type="evidence" value="ECO:0007669"/>
    <property type="project" value="UniProtKB-KW"/>
</dbReference>
<evidence type="ECO:0000256" key="1">
    <source>
        <dbReference type="ARBA" id="ARBA00004026"/>
    </source>
</evidence>
<gene>
    <name evidence="9 14" type="primary">rpoC</name>
    <name evidence="14" type="ORF">ARMA_1964</name>
</gene>
<dbReference type="SUPFAM" id="SSF64484">
    <property type="entry name" value="beta and beta-prime subunits of DNA dependent RNA-polymerase"/>
    <property type="match status" value="1"/>
</dbReference>
<evidence type="ECO:0000256" key="12">
    <source>
        <dbReference type="SAM" id="MobiDB-lite"/>
    </source>
</evidence>
<dbReference type="InterPro" id="IPR045867">
    <property type="entry name" value="DNA-dir_RpoC_beta_prime"/>
</dbReference>
<dbReference type="InterPro" id="IPR042102">
    <property type="entry name" value="RNA_pol_Rpb1_3_sf"/>
</dbReference>
<dbReference type="InterPro" id="IPR006592">
    <property type="entry name" value="RNA_pol_N"/>
</dbReference>
<dbReference type="Gene3D" id="1.10.1790.20">
    <property type="match status" value="2"/>
</dbReference>
<feature type="binding site" evidence="9">
    <location>
        <position position="77"/>
    </location>
    <ligand>
        <name>Zn(2+)</name>
        <dbReference type="ChEBI" id="CHEBI:29105"/>
        <label>1</label>
    </ligand>
</feature>
<comment type="caution">
    <text evidence="14">The sequence shown here is derived from an EMBL/GenBank/DDBJ whole genome shotgun (WGS) entry which is preliminary data.</text>
</comment>
<comment type="function">
    <text evidence="1 9 10">DNA-dependent RNA polymerase catalyzes the transcription of DNA into RNA using the four ribonucleoside triphosphates as substrates.</text>
</comment>
<dbReference type="EMBL" id="BBZA01000164">
    <property type="protein sequence ID" value="GAP63541.1"/>
    <property type="molecule type" value="Genomic_DNA"/>
</dbReference>
<sequence>MEIKNFKAIRISLASPEEIRSWSYGEVTKPETINYRRLRPERDGLFCEAIFGPTRDWQCYCGKYKKVRFKGIVCDKCGVEVTRSSVRRERMGHIELAAPVAHIWYTRRVLSYLGLLLDISRRHLDRVLYFAQYIVTHVDEEARQKALERIDQVVDREVETWRHQAAEQIASLEAAAKARIDEIRNELHAALKALEAKRDERVNELMSAASELRDYLNINKGKQAPQDLVFAPTGTTIVAKGEVIENEHITELNTLVEEQLNKVQAVFEQEKGDKEALAASQIDEINAELAQRKQDISDDLARRIQQVSAQHDDERDELRNLKVGMFLNEIEYRNLYVKYGDIFRAGMGAEALLEIIQNLNLDEMAKELRLEIRRTKSKQRRKKATKRLKIVEAFRQSGNKPEWMILRVLPVIPPELRPMVQLGGGRFATSDLNDLYRRVINRNNRLKRLLELEAPDVIIRNEKRMLQEAVDSLIDNSRRGKAVSLRGKRKLKSLSDMLKGKQGRFRRNLLGKRVDYSGRSVIVVGPHLKLHQCGLPKKMALELFKPFVIHKLVEENYAANVKGAKRIIEQMRPEVWGILEKVIQGRPVLLNRAPTLHRLGIQAFEPILIEGDAIQLHPLVCPAFNADFDGDQMAVHVPLSEKAVKEAYELMLSSQNLLKPADGEPTVSPTKDMVLGLYYLTMPPDESKKGAGRIFASPDEAIYAYDIGELHLHAPIKVRIPRPFDGKPLSTLATLPERVRTLLEDAGYTDLGDVVDTLKQSKSRLLDIPGFGRAALRDLEEALAEAHIDPENFPLRNELVETTVGQLIVWETTPPELGFKNRLLDKGGVRELVSEVYTEFGMEKTAEFADALKDLGFKYATKSGTTIAIDDVTVPPEKQKILAEIEKQVEEVERQYRRGLITSEEQYRKTVELWSKAKEDISEAVQRHMDPRSPIAVMANSGATKGGFTTVAQLAGMRGLMADPSGRIIALPIRSNFREGLNALEYFISTHGSRKGLADTALRTADAGYLTRRLVDVAQDVIVRAEDCGTREGIRITAEDSRLMQEKMYERIVGRFTLDPIAHPETGEIIVGADELITERKARAIIDAGITEVYVRSPLGCRLRKGVCVKCYGRDMGRGGLIPLGEAVGVIAAQSIGEPGTQLTLRTFHTGGVAGASDITQGLPRVQELFEARVPKGESPLAEIGGRVEIEDDGDMRIVRIINATQVRETITVPEGYTVLVDEGDIVNQGDVLATGPEGEEIAAPKKGVVLFEDEQIVLVSEEKETREYAIPPTARLRVRAGQIIEPGYQLTEGAKDPHKVLRIQGREAVQQYLLQEVQRVYRSQGVSIHDKHIEIIIRQMLRKVRIKKAGDTKYLPGDLVDRLELEEVNQRLRERGLQPAVAEQVLLGITKAALNTESFLSAASFQHTITVLAQAAIEGRVDPLEGLKENVILGKLIPAGTGFRPEHREDEAEIEQKIRTEKFAEEEELEEIEFDDEELEEEEEEFDLDELADIADLDELLEEEDLEEEEEEEEEEIEEEGEEEDEEEEEEEEIAEVLDELIEDIEIEEIEIDEDLPLEDLDEEIELDEEEDLEESLDELADEEFEADEAEDDEF</sequence>
<feature type="binding site" evidence="9">
    <location>
        <position position="629"/>
    </location>
    <ligand>
        <name>Mg(2+)</name>
        <dbReference type="ChEBI" id="CHEBI:18420"/>
    </ligand>
</feature>
<organism evidence="14 15">
    <name type="scientific">Ardenticatena maritima</name>
    <dbReference type="NCBI Taxonomy" id="872965"/>
    <lineage>
        <taxon>Bacteria</taxon>
        <taxon>Bacillati</taxon>
        <taxon>Chloroflexota</taxon>
        <taxon>Ardenticatenia</taxon>
        <taxon>Ardenticatenales</taxon>
        <taxon>Ardenticatenaceae</taxon>
        <taxon>Ardenticatena</taxon>
    </lineage>
</organism>
<evidence type="ECO:0000256" key="9">
    <source>
        <dbReference type="HAMAP-Rule" id="MF_01322"/>
    </source>
</evidence>
<keyword evidence="3 9" id="KW-0240">DNA-directed RNA polymerase</keyword>
<dbReference type="EC" id="2.7.7.6" evidence="9"/>
<feature type="binding site" evidence="9">
    <location>
        <position position="59"/>
    </location>
    <ligand>
        <name>Zn(2+)</name>
        <dbReference type="ChEBI" id="CHEBI:29105"/>
        <label>1</label>
    </ligand>
</feature>
<keyword evidence="15" id="KW-1185">Reference proteome</keyword>
<dbReference type="InterPro" id="IPR007080">
    <property type="entry name" value="RNA_pol_Rpb1_1"/>
</dbReference>
<keyword evidence="11" id="KW-0175">Coiled coil</keyword>
<evidence type="ECO:0000256" key="5">
    <source>
        <dbReference type="ARBA" id="ARBA00022695"/>
    </source>
</evidence>
<comment type="cofactor">
    <cofactor evidence="9">
        <name>Mg(2+)</name>
        <dbReference type="ChEBI" id="CHEBI:18420"/>
    </cofactor>
    <text evidence="9">Binds 1 Mg(2+) ion per subunit.</text>
</comment>
<dbReference type="GO" id="GO:0003899">
    <property type="term" value="F:DNA-directed RNA polymerase activity"/>
    <property type="evidence" value="ECO:0007669"/>
    <property type="project" value="UniProtKB-UniRule"/>
</dbReference>
<reference evidence="15" key="2">
    <citation type="submission" date="2015-08" db="EMBL/GenBank/DDBJ databases">
        <title>Draft Genome Sequence of a Heterotrophic Facultative Anaerobic Bacterium Ardenticatena maritima Strain 110S.</title>
        <authorList>
            <person name="Kawaichi S."/>
            <person name="Yoshida T."/>
            <person name="Sako Y."/>
            <person name="Nakamura R."/>
        </authorList>
    </citation>
    <scope>NUCLEOTIDE SEQUENCE [LARGE SCALE GENOMIC DNA]</scope>
    <source>
        <strain evidence="15">110S</strain>
    </source>
</reference>
<dbReference type="InterPro" id="IPR038120">
    <property type="entry name" value="Rpb1_funnel_sf"/>
</dbReference>
<feature type="binding site" evidence="9">
    <location>
        <position position="1108"/>
    </location>
    <ligand>
        <name>Zn(2+)</name>
        <dbReference type="ChEBI" id="CHEBI:29105"/>
        <label>2</label>
    </ligand>
</feature>
<evidence type="ECO:0000256" key="11">
    <source>
        <dbReference type="SAM" id="Coils"/>
    </source>
</evidence>
<dbReference type="CDD" id="cd01609">
    <property type="entry name" value="RNAP_beta'_N"/>
    <property type="match status" value="1"/>
</dbReference>
<proteinExistence type="inferred from homology"/>
<evidence type="ECO:0000313" key="14">
    <source>
        <dbReference type="EMBL" id="GAP63541.1"/>
    </source>
</evidence>
<evidence type="ECO:0000256" key="4">
    <source>
        <dbReference type="ARBA" id="ARBA00022679"/>
    </source>
</evidence>
<dbReference type="Gene3D" id="1.10.274.100">
    <property type="entry name" value="RNA polymerase Rpb1, domain 3"/>
    <property type="match status" value="1"/>
</dbReference>
<feature type="region of interest" description="Disordered" evidence="12">
    <location>
        <begin position="1467"/>
        <end position="1596"/>
    </location>
</feature>
<comment type="catalytic activity">
    <reaction evidence="8 9 10">
        <text>RNA(n) + a ribonucleoside 5'-triphosphate = RNA(n+1) + diphosphate</text>
        <dbReference type="Rhea" id="RHEA:21248"/>
        <dbReference type="Rhea" id="RHEA-COMP:14527"/>
        <dbReference type="Rhea" id="RHEA-COMP:17342"/>
        <dbReference type="ChEBI" id="CHEBI:33019"/>
        <dbReference type="ChEBI" id="CHEBI:61557"/>
        <dbReference type="ChEBI" id="CHEBI:140395"/>
        <dbReference type="EC" id="2.7.7.6"/>
    </reaction>
</comment>
<dbReference type="InterPro" id="IPR007083">
    <property type="entry name" value="RNA_pol_Rpb1_4"/>
</dbReference>
<dbReference type="Gene3D" id="4.10.860.120">
    <property type="entry name" value="RNA polymerase II, clamp domain"/>
    <property type="match status" value="1"/>
</dbReference>
<dbReference type="InterPro" id="IPR007066">
    <property type="entry name" value="RNA_pol_Rpb1_3"/>
</dbReference>
<dbReference type="PANTHER" id="PTHR19376">
    <property type="entry name" value="DNA-DIRECTED RNA POLYMERASE"/>
    <property type="match status" value="1"/>
</dbReference>
<dbReference type="Gene3D" id="2.40.40.20">
    <property type="match status" value="1"/>
</dbReference>
<dbReference type="CDD" id="cd02655">
    <property type="entry name" value="RNAP_beta'_C"/>
    <property type="match status" value="1"/>
</dbReference>
<dbReference type="Gene3D" id="1.10.132.30">
    <property type="match status" value="1"/>
</dbReference>
<dbReference type="Pfam" id="PF00623">
    <property type="entry name" value="RNA_pol_Rpb1_2"/>
    <property type="match status" value="1"/>
</dbReference>
<dbReference type="Proteomes" id="UP000037784">
    <property type="component" value="Unassembled WGS sequence"/>
</dbReference>
<feature type="domain" description="RNA polymerase N-terminal" evidence="13">
    <location>
        <begin position="402"/>
        <end position="681"/>
    </location>
</feature>
<evidence type="ECO:0000256" key="6">
    <source>
        <dbReference type="ARBA" id="ARBA00022723"/>
    </source>
</evidence>
<keyword evidence="7 9" id="KW-0804">Transcription</keyword>
<dbReference type="GO" id="GO:0006351">
    <property type="term" value="P:DNA-templated transcription"/>
    <property type="evidence" value="ECO:0007669"/>
    <property type="project" value="UniProtKB-UniRule"/>
</dbReference>
<keyword evidence="5 9" id="KW-0548">Nucleotidyltransferase</keyword>
<feature type="binding site" evidence="9">
    <location>
        <position position="74"/>
    </location>
    <ligand>
        <name>Zn(2+)</name>
        <dbReference type="ChEBI" id="CHEBI:29105"/>
        <label>1</label>
    </ligand>
</feature>
<dbReference type="Gene3D" id="2.40.50.100">
    <property type="match status" value="2"/>
</dbReference>
<dbReference type="InterPro" id="IPR044893">
    <property type="entry name" value="RNA_pol_Rpb1_clamp_domain"/>
</dbReference>
<comment type="similarity">
    <text evidence="2 9 10">Belongs to the RNA polymerase beta' chain family.</text>
</comment>
<dbReference type="InterPro" id="IPR012754">
    <property type="entry name" value="DNA-dir_RpoC_beta_prime_bact"/>
</dbReference>
<dbReference type="Gene3D" id="1.10.40.90">
    <property type="match status" value="1"/>
</dbReference>
<feature type="binding site" evidence="9">
    <location>
        <position position="1111"/>
    </location>
    <ligand>
        <name>Zn(2+)</name>
        <dbReference type="ChEBI" id="CHEBI:29105"/>
        <label>2</label>
    </ligand>
</feature>
<dbReference type="GO" id="GO:0000287">
    <property type="term" value="F:magnesium ion binding"/>
    <property type="evidence" value="ECO:0007669"/>
    <property type="project" value="UniProtKB-UniRule"/>
</dbReference>
<keyword evidence="9" id="KW-0460">Magnesium</keyword>
<dbReference type="GO" id="GO:0003677">
    <property type="term" value="F:DNA binding"/>
    <property type="evidence" value="ECO:0007669"/>
    <property type="project" value="UniProtKB-UniRule"/>
</dbReference>
<dbReference type="InParanoid" id="A0A0M8K9E2"/>
<dbReference type="InterPro" id="IPR000722">
    <property type="entry name" value="RNA_pol_asu"/>
</dbReference>
<feature type="binding site" evidence="9">
    <location>
        <position position="631"/>
    </location>
    <ligand>
        <name>Mg(2+)</name>
        <dbReference type="ChEBI" id="CHEBI:18420"/>
    </ligand>
</feature>
<dbReference type="Pfam" id="PF05000">
    <property type="entry name" value="RNA_pol_Rpb1_4"/>
    <property type="match status" value="1"/>
</dbReference>
<dbReference type="Pfam" id="PF04997">
    <property type="entry name" value="RNA_pol_Rpb1_1"/>
    <property type="match status" value="2"/>
</dbReference>
<feature type="binding site" evidence="9">
    <location>
        <position position="1101"/>
    </location>
    <ligand>
        <name>Zn(2+)</name>
        <dbReference type="ChEBI" id="CHEBI:29105"/>
        <label>2</label>
    </ligand>
</feature>
<evidence type="ECO:0000259" key="13">
    <source>
        <dbReference type="SMART" id="SM00663"/>
    </source>
</evidence>
<keyword evidence="9" id="KW-0862">Zinc</keyword>
<dbReference type="SMART" id="SM00663">
    <property type="entry name" value="RPOLA_N"/>
    <property type="match status" value="1"/>
</dbReference>
<dbReference type="Pfam" id="PF04998">
    <property type="entry name" value="RNA_pol_Rpb1_5"/>
    <property type="match status" value="1"/>
</dbReference>
<evidence type="ECO:0000256" key="8">
    <source>
        <dbReference type="ARBA" id="ARBA00048552"/>
    </source>
</evidence>
<dbReference type="OrthoDB" id="9815296at2"/>
<evidence type="ECO:0000256" key="7">
    <source>
        <dbReference type="ARBA" id="ARBA00023163"/>
    </source>
</evidence>
<evidence type="ECO:0000256" key="3">
    <source>
        <dbReference type="ARBA" id="ARBA00022478"/>
    </source>
</evidence>
<keyword evidence="4 9" id="KW-0808">Transferase</keyword>
<dbReference type="Pfam" id="PF04983">
    <property type="entry name" value="RNA_pol_Rpb1_3"/>
    <property type="match status" value="1"/>
</dbReference>
<accession>A0A0M8K9E2</accession>
<feature type="coiled-coil region" evidence="11">
    <location>
        <begin position="173"/>
        <end position="211"/>
    </location>
</feature>
<feature type="binding site" evidence="9">
    <location>
        <position position="627"/>
    </location>
    <ligand>
        <name>Mg(2+)</name>
        <dbReference type="ChEBI" id="CHEBI:18420"/>
    </ligand>
</feature>
<dbReference type="FunCoup" id="A0A0M8K9E2">
    <property type="interactions" value="402"/>
</dbReference>
<dbReference type="PANTHER" id="PTHR19376:SF54">
    <property type="entry name" value="DNA-DIRECTED RNA POLYMERASE SUBUNIT BETA"/>
    <property type="match status" value="1"/>
</dbReference>
<dbReference type="GO" id="GO:0008270">
    <property type="term" value="F:zinc ion binding"/>
    <property type="evidence" value="ECO:0007669"/>
    <property type="project" value="UniProtKB-UniRule"/>
</dbReference>
<feature type="binding site" evidence="9">
    <location>
        <position position="1028"/>
    </location>
    <ligand>
        <name>Zn(2+)</name>
        <dbReference type="ChEBI" id="CHEBI:29105"/>
        <label>2</label>
    </ligand>
</feature>
<protein>
    <recommendedName>
        <fullName evidence="9">DNA-directed RNA polymerase subunit beta'</fullName>
        <shortName evidence="9">RNAP subunit beta'</shortName>
        <ecNumber evidence="9">2.7.7.6</ecNumber>
    </recommendedName>
    <alternativeName>
        <fullName evidence="9">RNA polymerase subunit beta'</fullName>
    </alternativeName>
    <alternativeName>
        <fullName evidence="9">Transcriptase subunit beta'</fullName>
    </alternativeName>
</protein>
<reference evidence="14 15" key="1">
    <citation type="journal article" date="2015" name="Genome Announc.">
        <title>Draft Genome Sequence of a Heterotrophic Facultative Anaerobic Thermophilic Bacterium, Ardenticatena maritima Strain 110ST.</title>
        <authorList>
            <person name="Kawaichi S."/>
            <person name="Yoshida T."/>
            <person name="Sako Y."/>
            <person name="Nakamura R."/>
        </authorList>
    </citation>
    <scope>NUCLEOTIDE SEQUENCE [LARGE SCALE GENOMIC DNA]</scope>
    <source>
        <strain evidence="14 15">110S</strain>
    </source>
</reference>
<evidence type="ECO:0000313" key="15">
    <source>
        <dbReference type="Proteomes" id="UP000037784"/>
    </source>
</evidence>